<comment type="caution">
    <text evidence="1">The sequence shown here is derived from an EMBL/GenBank/DDBJ whole genome shotgun (WGS) entry which is preliminary data.</text>
</comment>
<proteinExistence type="predicted"/>
<dbReference type="InterPro" id="IPR027417">
    <property type="entry name" value="P-loop_NTPase"/>
</dbReference>
<dbReference type="GO" id="GO:0004842">
    <property type="term" value="F:ubiquitin-protein transferase activity"/>
    <property type="evidence" value="ECO:0007669"/>
    <property type="project" value="InterPro"/>
</dbReference>
<dbReference type="Proteomes" id="UP000663844">
    <property type="component" value="Unassembled WGS sequence"/>
</dbReference>
<protein>
    <submittedName>
        <fullName evidence="1">Uncharacterized protein</fullName>
    </submittedName>
</protein>
<dbReference type="PANTHER" id="PTHR22605:SF1">
    <property type="entry name" value="RZ-TYPE DOMAIN-CONTAINING PROTEIN"/>
    <property type="match status" value="1"/>
</dbReference>
<dbReference type="EMBL" id="CAJOAZ010000429">
    <property type="protein sequence ID" value="CAF3646550.1"/>
    <property type="molecule type" value="Genomic_DNA"/>
</dbReference>
<sequence length="5446" mass="639828">MLSKLNLDHKSFFDRYQDLFTQNIKQKFYEFSHIARLLRSLGSRDDLFGNYFSAYTAYSSLQDVWNMFLCLSSIGDLNEIMQKHLILILPPRIDHISTEDFKQYTKLAKDHLTQISEEKRPSLLKILETVLYAFLNKQLHDDQYSYKFTESDLKEFLNTSLEFSASCTLENSSYLLIIRHLLFKLDRQTTNKFEKLKRLFKRLDNLNETACEANDPALIIQDDWLIEYIFRIPHDWLNLTKHDYQSLCEMHHNNRWSIYIWSKIVNLGLLKSETTKSNEILGKLNEWLIKVNHDTCTVNNTLTINFVRNIFEVIINKQITSPLLLSNIESIVQYILRIREDAPPHLIDTKAVDNFVDNVKQSIKDVLLLNGTRSIYRELSEQSIAYQFLPQIDLNSILTSHDPQQYKFPVTTQQIDSLVSNQKPNDIDITNTESNEQYFRNFISQVNVWLKWFDKLSDIFQHILEWLKLWRMDGADQLLNDIHIMRDDSTTISKIKTIILKIIKILKPFNNLQRFCDLFNFLQIFEIVGDSTLSSRDQFHPYMAELKSLYPNSMFTVDFKTRQEQDIPINDRRHVHWSLLSTQHHCNITVEYRMNGSQNQTQELFCKKDVPLDKQVLQGEFKTQRSGKLVMIIDNQSPHTQRIIRFRVKQVSLSTCHLFHGIFNMYYQRYFKQSTQLIKENELSKLIDQTFSFVDKLLDGDVTLQQMDYLKSVFHDKNINIREEVQKLFANRSTINNKQETTTTAMLNIASDQEIEQVCEWLKTYQCCSYVNIIIDCVQKFNIISNDDNDESLDYLQQLTVNTNCSLKEISQTNIDLYQRFQKLTSQHLQLIKTFGECSNVVQMMKQSDLYSIHGLRRFQELRDNLTTQFQLQERNSMILNSWIITYALCKPFVFQVNTLEEFVDKLAQLANIDESSLEHIKVVNDNIQIVNMWLSAEETTMLDNALITMEHIYKTGFVNIHLRRLMNAQSYFEIEYSIDKVSAPIKETNDSDSDEQFEYEADDEVQQREKIKFTLSMADIDDHKRQLTFCNVDVQQNMIYKKVLLNEQLLLLKLIEKIYLILVKLETAGHPNFQLRKDNYEIHDRFGDINKILSEVRNNQDNNEQQLELSIKNRTKYFELIYRNLETDYDMWIKYLEKYRQESRLLKLFSNHQIMIMIILLTTSTTQNEIQRKFLEKIFLKDNLDNQKDEQFKLTIRFLSHYLQSLRINECNLSENNIIHLYNKYKIEYGTPTDTSLKQLCQFLKELFNNGKELSIKNTTINENQQFLVTLNSIERTSDKGKFQNDFDMDTFCILLNIFVDRLPADYQILWCSSSTEDDIRLFFSRVRTFRYLTFAVMDMDKMHHRLREFLLNEQDSLAKQTEPHAPIYYFSRELTSCRKGLRPFIITPKYRNPSQTYSQLMTLFRRNNFPQPQIQMIYGTAGIGKTHRIRTNYKDSDTSCVSINDKLNLSSLISSFLSFESKTLNIQPSIYFNISIHAPFEQLNRTLFSLFVCGSLNDISSGLTFSSSITRPWKFIIEIPYTNKCNLTIQDNFKQILPLLSIISPTTLEEVTDTNYQLFIGEEEELVARFLKAYENQTIDRRLTISRHGVEKPVAFNPLTDHNECRQYIYNCIERYAPEMPRNKIFELSFTKFLYRRIRFFTGFYYCYNMTIEQLGSIAMAQMIDEAKYLTQINFSTNNYPRVYLVYDPEFSLHLLHNNWNNVPHTLKILFDDCDRSRKPEYQDNDYFIKCLSWLIDISYDTFKRIMKTTKFILTENFVYKLFHIHERKLTKLGLIIEGETGVGKTFLLTFYSLLLNANITDGKLDNNIIPRILERTSLWLLTDIISGILEEEPRLLSLFLLQIESKLNEEETQTDEESVLNTNLPHFIKQEDDIDEDLFQIQDEPVNHELLKKMKLSLQNFEYNDTILRNIWKTIINISNDYARNITKKLINALHNFVTLQLIDSPLTDISLRLKNLLEDSHVPTVEKSIEIFNEFVVNTRIKPLFYRLLLHPGITEEQIEEFMSPISQLAQQLPKFELVVFFDEVNTSSCLGLFKEMFMDGTLHGLTLPKNIFFTAAINPLIISRDNSQDDLQVHRRDYLVHELPQSLESLKVFYGVLDTNTLEDYIKQKIATFTIASAEDSKIQMPLEAYAREILAQSILNAQQFCEKHLGRNSVSQREIQRCFNLIDFFWKMKYDEDDGMPNPIRCIALSIALIYYFRLPTKEDNLQRKDSTTPSREELGELLLRTIPDFVDVIQNELEKFVNTDNFVVPHGVAVNQAIREHIFSIVVSIVTRTPLCIIGAPGQSKTLSFQIVLQNLQGSQLSTKSFCKRLPAIDPFFCLGSKYSRSEDIAYIFDRAIKREQQYQQNRIDTRCVVFLDEASLPDEKKMVLKVLHPYLDECKVAFVAVANKSFDAANANRMICIYRSLPSKDDQKILAYGCLGLQINHHQQLTNKNYFDDIIFGLCQGYRQLLTNLNIPHIFHDRDFIYMLRELRFELLTTTEDQEISINTIKPISLLRALEDNFNGIKPNEFEELVRIFFNAIKEKSPYFCLPSNWQKTSRDIPTILRESMKLDSTRRRLYGRYKLIIDESEDESAVNLLLQTGIIDSDLNRTTIFRMSDFSDDINNELRNVEILSTIKLCMETGKTILMVNTGRIHGSLYDVFNQNFSIMATGDTRKIFSKVAIGPKTIDVVVHEDFQCIVHIKRSEFKDIPAPFLSRFQKYSLSINDFYRIRLQKLPLNEQSILKNVEEKSQSLIQHFGREYFYGLNESTLYSCLLSLIQINDNGDHSLLNVHQHYTQLTIKLKSFIEQNSMDTQQCLLRLVLSKLIQLVSPESIILKLPAFEEKVEQWLCNLYFHQQEHFNIESFISQLILNPSIDVDNNELLPSNNINITTKVIIFTRTSSYVVGLNQQSKNELFNNDNNTSETIEILNLGVIENSVELQEKFHNYENDRTKNVLIIVIDARIGQQRLHIPFVRQLIDKTEYSCNANNRMKPKYFLMLLHSPSQDLYHQSCFPSIFLKDWDYYFFDTCAPGSAFHLQKMLRILSSSHDQQQPATDNILCDLNILFEDCLWDFCSRIQIILPELPQDMFTNQMAYEFYNRQTNTMRRVKCLKQILQQSIELQKRIVNIYHEHLLTKKNSSKKIYNLIYQISKDILCGKRFDGLIGSIQSQTRISFTNFVSNIFKFIVNDYGLETLPNLSADQNNSTSLMNLIDYQSFAVNDDKDILSSSTTQGIFQLVTHYSCIPQTPLYHLFHQRIKSHADEIKLTLILKQTENKETEDGLRPDYYAIPPITITDENETTQYTFEQFRSKLINSMLNDKILTDIICERILYSYSNDLVRTFCTIIENNFTNDIIQCQQTVEFVSRRWLLLIDDNDRQLLDAYPNKNLWLLAHVYTSIEYDQNDLISIYSACRIMDRLDPTRSFYENLFNDDDVTRSNVRETFFRLIFDYLWKNLCQLCSNHENSEAWIYTYTFISKYYPSENVLQSMQLIDIKNQIEFMNLAYLILMNEKTPEPHELVSNLLRETNFNQTSICLRLFPKLIDIIYRYLENKNVENSTLMIDLQQWIISILKSMTQLSKQDIYFLFKYLDQPTCKLSLSMKQFLFDELVNITLKLKQQTKQTFDVWDRLDLLPILIECLTNVTLLQNYQIPYHPSIFSLGNNRPTIRQTLLDLYFFHLRRQMNNETITSKLINKGMLLEIPRIENRLFLPLVENIFKQLKDYFRLRMIALLLCQTDLQSEEQNTINPILSTTINELLSIDQQPMQFSNHLQLFLSTIISKQSWNFLLNLLKSDYIQHLNKLWATTLYDLLELNQTFQQNKSLQLCHRIQFTLSINNNSSIFPKLHQPYEELREIVNICVRDNTKPNQWKSLSDWIQLKLISNPIQLKLDEIKSMLLLNIYYDYYCNNKLTLISSLLEIIQNDLQLSSEEFRVFCILIQPERYMIGYSLENDNNSINNLFKLDCQNEFDLGLRHMLVNLMAMILLGGKQSFLWTFTFQSLALENTFGFGSTSINIIQGNGVHYDCGCIISQNGDLIRYANRGNESALNVPAVYVVYFSTFGALAWHLLLFETSVENLHGPILTPAAIADTTPTYRLSGDSIRAKVCNFVCTRLLSTFHWLSVRSNPDDACILLNHCFEQMAFLTQNTNSWIKPVYTTLHDQVKAEEKYQNEVFYFVYEKLAEYKTYINQLNLKSQIQTNLQSFIDQMPLIIQFTHFKTELHRQIHSKSSLKILRHILDSMEFLKKTKLIYDLSQFYLLLHQTYTQLIDQNEFLTITLQQLYDRGEKHYNHSQYQQNQNESKNHRLIIQNGIDAVNMYHQFADGLIRPGACDETQRFTTITFDTPVNYLVTNENYDEGDIIRRILSVLVDYHNNLLDLLEKELNNNQNHTVGVLKNLINELTSKEVSISQVAKDSTGVITLNDENCLWIEQLSRASLINNEEQDFLTVDSRLKFDFVYVQSQIIRTFLLLCRINYQHIIQKYQCHTKRNQATTTTNDIESLNLDEKYLLPLSNEQLDSEWNYLKDMLLDKLYHAYNLLRQIALTLKNHRDDKSSLTLYQFAETMDHDNDIHQRLEQYEIKDFQLCHIDHILKLYAESISGFQHLFTDIHPLLRIPIDTQLNKELIRNFDANIINNDLDKIQLTIQTITEFLNELKTIENTLLQRSTQSLTETCQHLAIENSILSSIPERIKCENYVEISIHLIRTRSILQERKMNIEVKEMKLWNENFNSFEQQEKQENRFQQYLQSEDESEQQNTDELSDWIIPSMEMDDIIINNLPDIKNKQQFEGYSDEHIELNLKLVSSTSSAFIQQIHKYREEHKLPLTITTKPIQKFTIINPDGKSITYMWRREKFCEQLRKLFDDKKYDLDTLVVIDKNEIFVDFINNDYHPPYQPLTEYRIIEKQLLVEIQFQFQTTVFKYQSILSSHVSALINRLIDNDRLSSESCLCFFDEYGKCIDDGIVGDLCKTNNKTITIFVTEETFDTNNLCELILRYKEGRIQTSLFHPTTKWQQIDLWLKTLSQINEPPIDDLAFVMRKQKVIIDNSQTISSIIDQTEPMIVDAINRNITTEVIFSYETNTQLIHTLKSMKISTLLKDENLLRQLNLIDSFLDDCILLLGETSDEILITDNVGHYSTLENQPIHFRITIAIQILKYDDKEQIKIPLSNRNTTIKQLLELTGKSIDIYKYLASNETQRVIDANVVLSNINQTRFILLKENETCLVWINKSNESLLKTENEKYQRYFIHTTIDDICKEYQFDVLHQYLIYSNDFVPSVDTQLISFQSESPVRFIVTDNNLPVTVTVQKSGNNQSIYFSCSLAITVKRLCSISCQLFGVSENCYQLTLDDGTLIEDDISLEDMDETITDIQFQLISTMSMNCSILYSEQTITLPCDQDTLVSTIVKETLEELHIQYDNIDKYELIALTTDRPQIDFDLSINDIHQLFPSMSMIIPLELRKKDEQK</sequence>
<dbReference type="InterPro" id="IPR025662">
    <property type="entry name" value="Sigma_54_int_dom_ATP-bd_1"/>
</dbReference>
<dbReference type="SUPFAM" id="SSF52540">
    <property type="entry name" value="P-loop containing nucleoside triphosphate hydrolases"/>
    <property type="match status" value="1"/>
</dbReference>
<dbReference type="PROSITE" id="PS00675">
    <property type="entry name" value="SIGMA54_INTERACT_1"/>
    <property type="match status" value="1"/>
</dbReference>
<evidence type="ECO:0000313" key="1">
    <source>
        <dbReference type="EMBL" id="CAF3646550.1"/>
    </source>
</evidence>
<accession>A0A818R3Z6</accession>
<gene>
    <name evidence="1" type="ORF">OXD698_LOCUS8772</name>
</gene>
<reference evidence="1" key="1">
    <citation type="submission" date="2021-02" db="EMBL/GenBank/DDBJ databases">
        <authorList>
            <person name="Nowell W R."/>
        </authorList>
    </citation>
    <scope>NUCLEOTIDE SEQUENCE</scope>
</reference>
<dbReference type="GO" id="GO:0016887">
    <property type="term" value="F:ATP hydrolysis activity"/>
    <property type="evidence" value="ECO:0007669"/>
    <property type="project" value="InterPro"/>
</dbReference>
<evidence type="ECO:0000313" key="2">
    <source>
        <dbReference type="Proteomes" id="UP000663844"/>
    </source>
</evidence>
<dbReference type="InterPro" id="IPR031248">
    <property type="entry name" value="RNF213"/>
</dbReference>
<dbReference type="PANTHER" id="PTHR22605">
    <property type="entry name" value="RZ-TYPE DOMAIN-CONTAINING PROTEIN"/>
    <property type="match status" value="1"/>
</dbReference>
<organism evidence="1 2">
    <name type="scientific">Adineta steineri</name>
    <dbReference type="NCBI Taxonomy" id="433720"/>
    <lineage>
        <taxon>Eukaryota</taxon>
        <taxon>Metazoa</taxon>
        <taxon>Spiralia</taxon>
        <taxon>Gnathifera</taxon>
        <taxon>Rotifera</taxon>
        <taxon>Eurotatoria</taxon>
        <taxon>Bdelloidea</taxon>
        <taxon>Adinetida</taxon>
        <taxon>Adinetidae</taxon>
        <taxon>Adineta</taxon>
    </lineage>
</organism>
<name>A0A818R3Z6_9BILA</name>